<comment type="caution">
    <text evidence="2">The sequence shown here is derived from an EMBL/GenBank/DDBJ whole genome shotgun (WGS) entry which is preliminary data.</text>
</comment>
<evidence type="ECO:0000313" key="2">
    <source>
        <dbReference type="EMBL" id="MPC59634.1"/>
    </source>
</evidence>
<dbReference type="Proteomes" id="UP000324222">
    <property type="component" value="Unassembled WGS sequence"/>
</dbReference>
<evidence type="ECO:0000256" key="1">
    <source>
        <dbReference type="SAM" id="MobiDB-lite"/>
    </source>
</evidence>
<gene>
    <name evidence="2" type="ORF">E2C01_053658</name>
</gene>
<feature type="region of interest" description="Disordered" evidence="1">
    <location>
        <begin position="53"/>
        <end position="85"/>
    </location>
</feature>
<proteinExistence type="predicted"/>
<dbReference type="AlphaFoldDB" id="A0A5B7GSW4"/>
<feature type="region of interest" description="Disordered" evidence="1">
    <location>
        <begin position="1"/>
        <end position="38"/>
    </location>
</feature>
<dbReference type="EMBL" id="VSRR010016729">
    <property type="protein sequence ID" value="MPC59634.1"/>
    <property type="molecule type" value="Genomic_DNA"/>
</dbReference>
<evidence type="ECO:0000313" key="3">
    <source>
        <dbReference type="Proteomes" id="UP000324222"/>
    </source>
</evidence>
<protein>
    <submittedName>
        <fullName evidence="2">Uncharacterized protein</fullName>
    </submittedName>
</protein>
<name>A0A5B7GSW4_PORTR</name>
<reference evidence="2 3" key="1">
    <citation type="submission" date="2019-05" db="EMBL/GenBank/DDBJ databases">
        <title>Another draft genome of Portunus trituberculatus and its Hox gene families provides insights of decapod evolution.</title>
        <authorList>
            <person name="Jeong J.-H."/>
            <person name="Song I."/>
            <person name="Kim S."/>
            <person name="Choi T."/>
            <person name="Kim D."/>
            <person name="Ryu S."/>
            <person name="Kim W."/>
        </authorList>
    </citation>
    <scope>NUCLEOTIDE SEQUENCE [LARGE SCALE GENOMIC DNA]</scope>
    <source>
        <tissue evidence="2">Muscle</tissue>
    </source>
</reference>
<organism evidence="2 3">
    <name type="scientific">Portunus trituberculatus</name>
    <name type="common">Swimming crab</name>
    <name type="synonym">Neptunus trituberculatus</name>
    <dbReference type="NCBI Taxonomy" id="210409"/>
    <lineage>
        <taxon>Eukaryota</taxon>
        <taxon>Metazoa</taxon>
        <taxon>Ecdysozoa</taxon>
        <taxon>Arthropoda</taxon>
        <taxon>Crustacea</taxon>
        <taxon>Multicrustacea</taxon>
        <taxon>Malacostraca</taxon>
        <taxon>Eumalacostraca</taxon>
        <taxon>Eucarida</taxon>
        <taxon>Decapoda</taxon>
        <taxon>Pleocyemata</taxon>
        <taxon>Brachyura</taxon>
        <taxon>Eubrachyura</taxon>
        <taxon>Portunoidea</taxon>
        <taxon>Portunidae</taxon>
        <taxon>Portuninae</taxon>
        <taxon>Portunus</taxon>
    </lineage>
</organism>
<accession>A0A5B7GSW4</accession>
<feature type="compositionally biased region" description="Polar residues" evidence="1">
    <location>
        <begin position="1"/>
        <end position="31"/>
    </location>
</feature>
<sequence>MTPLSHSPGTPDNNETNMTQTHQSIHTSANTAHYDEGRQSSIRISSCLATPSSAATVLPNKEQGELQPTPSKTPESRVSGTKQQVSLIRHRGMGFVSEGGGKVTT</sequence>
<keyword evidence="3" id="KW-1185">Reference proteome</keyword>
<feature type="compositionally biased region" description="Polar residues" evidence="1">
    <location>
        <begin position="66"/>
        <end position="85"/>
    </location>
</feature>